<dbReference type="Pfam" id="PF04982">
    <property type="entry name" value="TM_HPP"/>
    <property type="match status" value="1"/>
</dbReference>
<feature type="domain" description="CBS" evidence="3">
    <location>
        <begin position="379"/>
        <end position="435"/>
    </location>
</feature>
<evidence type="ECO:0000313" key="4">
    <source>
        <dbReference type="EMBL" id="EAP74492.1"/>
    </source>
</evidence>
<dbReference type="InterPro" id="IPR046342">
    <property type="entry name" value="CBS_dom_sf"/>
</dbReference>
<dbReference type="Proteomes" id="UP000005933">
    <property type="component" value="Unassembled WGS sequence"/>
</dbReference>
<feature type="transmembrane region" description="Helical" evidence="2">
    <location>
        <begin position="192"/>
        <end position="210"/>
    </location>
</feature>
<evidence type="ECO:0000256" key="2">
    <source>
        <dbReference type="SAM" id="Phobius"/>
    </source>
</evidence>
<dbReference type="PANTHER" id="PTHR33741">
    <property type="entry name" value="TRANSMEMBRANE PROTEIN DDB_G0269096-RELATED"/>
    <property type="match status" value="1"/>
</dbReference>
<keyword evidence="1" id="KW-0129">CBS domain</keyword>
<feature type="transmembrane region" description="Helical" evidence="2">
    <location>
        <begin position="216"/>
        <end position="233"/>
    </location>
</feature>
<feature type="transmembrane region" description="Helical" evidence="2">
    <location>
        <begin position="167"/>
        <end position="185"/>
    </location>
</feature>
<dbReference type="SUPFAM" id="SSF54631">
    <property type="entry name" value="CBS-domain pair"/>
    <property type="match status" value="1"/>
</dbReference>
<dbReference type="AlphaFoldDB" id="A0AB33VI41"/>
<proteinExistence type="predicted"/>
<feature type="transmembrane region" description="Helical" evidence="2">
    <location>
        <begin position="91"/>
        <end position="109"/>
    </location>
</feature>
<name>A0AB33VI41_RALSU</name>
<keyword evidence="2" id="KW-0472">Membrane</keyword>
<sequence length="440" mass="46590">MTTHVTHRPAPRSGWGPVTRRFVSQRDIVSFPVRRPRAKKDLVTHHGETAAGDHRSPAPGPIVYRLALLRWLASFAPAPVTVRWTERLRSAAGALVGILFTGAAMHYVPGGTVPIPLLVAPMGASAVLLFAVPASPLAQPWSIIGGNLVASVVGVTCARMIGDPVLASALAVSLAIGGMFALRCVHPPSGAVALTAVIGGPAVHALGYRFVLEPVAVQSALLLVAAIAYHAATGHRYPHAHRRAGTEHAPPPGGLTRADVLAALRRQGEWLDIDPEDLTALLQEMQQQAYARTFHALTCADIMTPSVVTVSAATSVPHALRLLQRHGVKSLPVLDDGRRLIGIVTRADLTGTAARAPRQRLRDWFAIGAMTPPRVSGVMTPRVLTIRADAPMADLVPLFASAGHHHIPVVDAHGRLAGILTQADIIHALYRQASVQRPAA</sequence>
<organism evidence="4 5">
    <name type="scientific">Ralstonia solanacearum (strain UW551)</name>
    <dbReference type="NCBI Taxonomy" id="342110"/>
    <lineage>
        <taxon>Bacteria</taxon>
        <taxon>Pseudomonadati</taxon>
        <taxon>Pseudomonadota</taxon>
        <taxon>Betaproteobacteria</taxon>
        <taxon>Burkholderiales</taxon>
        <taxon>Burkholderiaceae</taxon>
        <taxon>Ralstonia</taxon>
        <taxon>Ralstonia solanacearum species complex</taxon>
    </lineage>
</organism>
<dbReference type="CDD" id="cd04600">
    <property type="entry name" value="CBS_pair_HPP_assoc"/>
    <property type="match status" value="1"/>
</dbReference>
<feature type="domain" description="CBS" evidence="3">
    <location>
        <begin position="303"/>
        <end position="360"/>
    </location>
</feature>
<dbReference type="SMART" id="SM00116">
    <property type="entry name" value="CBS"/>
    <property type="match status" value="2"/>
</dbReference>
<dbReference type="PANTHER" id="PTHR33741:SF5">
    <property type="entry name" value="TRANSMEMBRANE PROTEIN DDB_G0269096-RELATED"/>
    <property type="match status" value="1"/>
</dbReference>
<keyword evidence="2" id="KW-1133">Transmembrane helix</keyword>
<reference evidence="4 5" key="1">
    <citation type="journal article" date="2006" name="Mol. Plant Microbe Interact.">
        <title>Identification of open reading frames unique to a select agent: Ralstonia solanacearum race 3 biovar 2.</title>
        <authorList>
            <person name="Gabriel D.W."/>
            <person name="Allen C."/>
            <person name="Schell M."/>
            <person name="Denny T.P."/>
            <person name="Greenberg J.T."/>
            <person name="Duan Y.P."/>
            <person name="Flores-Cruz Z."/>
            <person name="Huang Q."/>
            <person name="Clifford J.M."/>
            <person name="Presting G."/>
            <person name="Gonzalez E.T."/>
            <person name="Reddy J."/>
            <person name="Elphinstone J."/>
            <person name="Swanson J."/>
            <person name="Yao J."/>
            <person name="Mulholland V."/>
            <person name="Liu L."/>
            <person name="Farmerie W."/>
            <person name="Patnaikuni M."/>
            <person name="Balogh B."/>
            <person name="Norman D."/>
            <person name="Alvarez A."/>
            <person name="Castillo J.A."/>
            <person name="Jones J."/>
            <person name="Saddler G."/>
            <person name="Walunas T."/>
            <person name="Zhukov A."/>
            <person name="Mikhailova N."/>
        </authorList>
    </citation>
    <scope>NUCLEOTIDE SEQUENCE [LARGE SCALE GENOMIC DNA]</scope>
    <source>
        <strain evidence="4 5">UW551</strain>
    </source>
</reference>
<dbReference type="PROSITE" id="PS51371">
    <property type="entry name" value="CBS"/>
    <property type="match status" value="2"/>
</dbReference>
<dbReference type="InterPro" id="IPR007065">
    <property type="entry name" value="HPP"/>
</dbReference>
<protein>
    <submittedName>
        <fullName evidence="4">Transporter</fullName>
    </submittedName>
</protein>
<dbReference type="Pfam" id="PF00571">
    <property type="entry name" value="CBS"/>
    <property type="match status" value="2"/>
</dbReference>
<dbReference type="InterPro" id="IPR000644">
    <property type="entry name" value="CBS_dom"/>
</dbReference>
<keyword evidence="2" id="KW-0812">Transmembrane</keyword>
<gene>
    <name evidence="4" type="ORF">RRSL_04340</name>
</gene>
<accession>A0AB33VI41</accession>
<dbReference type="Gene3D" id="3.10.580.10">
    <property type="entry name" value="CBS-domain"/>
    <property type="match status" value="1"/>
</dbReference>
<dbReference type="InterPro" id="IPR058581">
    <property type="entry name" value="TM_HPP"/>
</dbReference>
<evidence type="ECO:0000259" key="3">
    <source>
        <dbReference type="PROSITE" id="PS51371"/>
    </source>
</evidence>
<evidence type="ECO:0000256" key="1">
    <source>
        <dbReference type="PROSITE-ProRule" id="PRU00703"/>
    </source>
</evidence>
<evidence type="ECO:0000313" key="5">
    <source>
        <dbReference type="Proteomes" id="UP000005933"/>
    </source>
</evidence>
<dbReference type="EMBL" id="AAKL01000003">
    <property type="protein sequence ID" value="EAP74492.1"/>
    <property type="molecule type" value="Genomic_DNA"/>
</dbReference>
<comment type="caution">
    <text evidence="4">The sequence shown here is derived from an EMBL/GenBank/DDBJ whole genome shotgun (WGS) entry which is preliminary data.</text>
</comment>